<dbReference type="InterPro" id="IPR020806">
    <property type="entry name" value="PKS_PP-bd"/>
</dbReference>
<evidence type="ECO:0000256" key="6">
    <source>
        <dbReference type="SAM" id="MobiDB-lite"/>
    </source>
</evidence>
<dbReference type="InterPro" id="IPR049551">
    <property type="entry name" value="PKS_DH_C"/>
</dbReference>
<dbReference type="InterPro" id="IPR036291">
    <property type="entry name" value="NAD(P)-bd_dom_sf"/>
</dbReference>
<dbReference type="SUPFAM" id="SSF55048">
    <property type="entry name" value="Probable ACP-binding domain of malonyl-CoA ACP transacylase"/>
    <property type="match status" value="1"/>
</dbReference>
<dbReference type="SMART" id="SM00826">
    <property type="entry name" value="PKS_DH"/>
    <property type="match status" value="1"/>
</dbReference>
<dbReference type="Gene3D" id="3.40.366.10">
    <property type="entry name" value="Malonyl-Coenzyme A Acyl Carrier Protein, domain 2"/>
    <property type="match status" value="1"/>
</dbReference>
<evidence type="ECO:0000256" key="1">
    <source>
        <dbReference type="ARBA" id="ARBA00022450"/>
    </source>
</evidence>
<dbReference type="InterPro" id="IPR016035">
    <property type="entry name" value="Acyl_Trfase/lysoPLipase"/>
</dbReference>
<dbReference type="Pfam" id="PF00109">
    <property type="entry name" value="ketoacyl-synt"/>
    <property type="match status" value="1"/>
</dbReference>
<evidence type="ECO:0000256" key="3">
    <source>
        <dbReference type="ARBA" id="ARBA00022679"/>
    </source>
</evidence>
<dbReference type="PROSITE" id="PS52019">
    <property type="entry name" value="PKS_MFAS_DH"/>
    <property type="match status" value="1"/>
</dbReference>
<feature type="domain" description="PKS/mFAS DH" evidence="9">
    <location>
        <begin position="955"/>
        <end position="1228"/>
    </location>
</feature>
<dbReference type="PROSITE" id="PS00606">
    <property type="entry name" value="KS3_1"/>
    <property type="match status" value="1"/>
</dbReference>
<dbReference type="InterPro" id="IPR049552">
    <property type="entry name" value="PKS_DH_N"/>
</dbReference>
<dbReference type="InterPro" id="IPR013968">
    <property type="entry name" value="PKS_KR"/>
</dbReference>
<dbReference type="RefSeq" id="WP_394833380.1">
    <property type="nucleotide sequence ID" value="NZ_CP089929.1"/>
</dbReference>
<dbReference type="Gene3D" id="3.40.50.720">
    <property type="entry name" value="NAD(P)-binding Rossmann-like Domain"/>
    <property type="match status" value="1"/>
</dbReference>
<dbReference type="PROSITE" id="PS50075">
    <property type="entry name" value="CARRIER"/>
    <property type="match status" value="1"/>
</dbReference>
<evidence type="ECO:0000259" key="7">
    <source>
        <dbReference type="PROSITE" id="PS50075"/>
    </source>
</evidence>
<dbReference type="InterPro" id="IPR016039">
    <property type="entry name" value="Thiolase-like"/>
</dbReference>
<dbReference type="PROSITE" id="PS52004">
    <property type="entry name" value="KS3_2"/>
    <property type="match status" value="1"/>
</dbReference>
<organism evidence="10 11">
    <name type="scientific">Pendulispora rubella</name>
    <dbReference type="NCBI Taxonomy" id="2741070"/>
    <lineage>
        <taxon>Bacteria</taxon>
        <taxon>Pseudomonadati</taxon>
        <taxon>Myxococcota</taxon>
        <taxon>Myxococcia</taxon>
        <taxon>Myxococcales</taxon>
        <taxon>Sorangiineae</taxon>
        <taxon>Pendulisporaceae</taxon>
        <taxon>Pendulispora</taxon>
    </lineage>
</organism>
<evidence type="ECO:0000313" key="11">
    <source>
        <dbReference type="Proteomes" id="UP001374803"/>
    </source>
</evidence>
<feature type="active site" description="Proton acceptor; for dehydratase activity" evidence="4">
    <location>
        <position position="989"/>
    </location>
</feature>
<dbReference type="CDD" id="cd00833">
    <property type="entry name" value="PKS"/>
    <property type="match status" value="1"/>
</dbReference>
<evidence type="ECO:0000256" key="4">
    <source>
        <dbReference type="PROSITE-ProRule" id="PRU01363"/>
    </source>
</evidence>
<accession>A0ABZ2L3E6</accession>
<evidence type="ECO:0000259" key="8">
    <source>
        <dbReference type="PROSITE" id="PS52004"/>
    </source>
</evidence>
<dbReference type="SMART" id="SM00825">
    <property type="entry name" value="PKS_KS"/>
    <property type="match status" value="1"/>
</dbReference>
<feature type="domain" description="Carrier" evidence="7">
    <location>
        <begin position="1726"/>
        <end position="1809"/>
    </location>
</feature>
<name>A0ABZ2L3E6_9BACT</name>
<sequence length="1861" mass="202522">MQRYGARAGRPPRVVRLLLWLADMAGLENDAKGHRDVMERALRKLQDADRKLKAYEQEKRERHEPIAILGIGCRLPGGVDSPEGFWDALMAGFHPVENVPKERFDIDAYFDADPDRPGTMYARCGAFVRDIDRFDPALFGISPREAEAMDPQHRLLLEVTWEALERAGLVPRALRGSTAGVYVGLSANDYAQLATRAPHAIDAHTGAGNSMAAAAGRLAYTFGFEGPAMTVDTACSASLVAVHLACQGLLSGDAELAIAAGVNLVLSPVGTLIECRARMLSPDGVCRTFDAAANGIVRGEGCGVVVLKRLSLALRDRDPIVAVIQGTAVNQDGRSGGLTVPNGPAQQRVIAKALQRAGVRPHEVGYVEAHGTGTPLGDPIEIEALGESYCAGRAAESPLWVGSVKTNIGHLEGAAGIVGLIKAALCVQRAAIPRHLHMETPNPHIDWSTWALRVATERAAWPDGYAKRYAAVSSFGFSGTNAHAILAQAPASELPAASAGPLFLPLSAGSAAGLAELARRYRKLVTRAGEQAVRVEDVCFTATFARTHHAHRLAITGRDAAELVHRLDEFLATQGASPRSRAPVERGTRPVAFLFTGQGAQYAGMGRDLWLGDPAFRDAWERCNAIVLERAGFGLTELVFGEGARDAALLPTGRAQPALFALEYALSRWWRARGVVPSALLGYSLGEYVAAHLAGVFSLEDALQLVCERGRLMQSLGADGAMAAIELDESSVRQELEGYEPRLAIASINGPTQIVLSGYEDALSAVLAKLRTRGVRAQRLRVSHAFHSPQMDAILEPFRKVVEGIVRHPARVPLVSNLTGAIVRDEVVDSEYWVRHLRSTVRFADGLDALEAHGQRVFVEIGPKPTLLGLVRRRENAEALVCIPSLQPPQDDLARVWSALGAVYEAGGIDSFAGSETDRRNKRDCPTYPFDRKSYWLMKENRWFGESDRGHRRRLALSGKRVRSAAFSADTLVLELEVSATAPAFLAQHRIGERPLMPATGYIEMALAMAEELPGVPRTLESLELLRPLVLDDAPRVLQVVVKNDGSAYAFEILSHADEQWALHARGRLAPTQPRPDALTDSGTPEDAEDIDLGQHFQDCRARGIEYGPAFRGLMRAARRDGEAWADVRMPEEIRVEASSYVFHPAILDACLQLFAIVGSQHDDERTFVPVNLERFRCWASGSEVRRVQLKLRPDTSLADAWMWDERGQLVATVEGLFARPLMPKLKAPWADWLFETRWQSMALGDMTADPLPAVERWVVFADEQGVGQGIADELLARGVPVTTVSRGLEFATGERGGFVMSPRRPDHFQRLLETLRVRRGERLGIAYLWSLEGTDDADPRVASKHALQGALLLAQALAERAVTSSRLVFVTQRCQAVRHGDVPPLPAQALLWGFAQALRHELSDAEIGLVDLGQTPTSAAPLVDWMQRFSNDDRVAMREDRFYVPRLTRLDLEPDVPNVPVREDASYLVTGGCGALGLETTRWLIARGASRIYLLARRKPSDTVLADIAAMGNGTVQVEVVMADVTDAARVRELVAAVPDLRGIVHAAGALSDALLPRQSWSEMDRVLAPKVSGVWNLHGASEKLPLDFFIVFGSIAGTLGNVGQTGYCAANAFLDAFAHHRREGGLPVTTVAWGSWGKFGMAARASTSAPGRGYEPIDAPSGFAALDAVVGSGRAQACIAPMQWPTWLREHRECSRQAVFSAFSAAGVPDWNAASDLRQRLDEAPASAVQSIVREHVSREVGTVLKLDADDLAGIFRVNLMERGMDSLMAVELRNRLSRAFDRPLPATLLFFNPTVQALADYLTELEVSQKPAVQELGASKTHESSSAISDEVRAMTERELQRLIHDAWTSLQNGSPSR</sequence>
<evidence type="ECO:0000259" key="9">
    <source>
        <dbReference type="PROSITE" id="PS52019"/>
    </source>
</evidence>
<dbReference type="SUPFAM" id="SSF52151">
    <property type="entry name" value="FabD/lysophospholipase-like"/>
    <property type="match status" value="1"/>
</dbReference>
<dbReference type="SMART" id="SM00822">
    <property type="entry name" value="PKS_KR"/>
    <property type="match status" value="1"/>
</dbReference>
<feature type="active site" description="Proton donor; for dehydratase activity" evidence="4">
    <location>
        <position position="1149"/>
    </location>
</feature>
<dbReference type="Pfam" id="PF21089">
    <property type="entry name" value="PKS_DH_N"/>
    <property type="match status" value="1"/>
</dbReference>
<keyword evidence="1" id="KW-0596">Phosphopantetheine</keyword>
<dbReference type="SMART" id="SM00823">
    <property type="entry name" value="PKS_PP"/>
    <property type="match status" value="1"/>
</dbReference>
<dbReference type="InterPro" id="IPR014043">
    <property type="entry name" value="Acyl_transferase_dom"/>
</dbReference>
<keyword evidence="2" id="KW-0597">Phosphoprotein</keyword>
<feature type="coiled-coil region" evidence="5">
    <location>
        <begin position="24"/>
        <end position="58"/>
    </location>
</feature>
<dbReference type="Gene3D" id="1.10.1200.10">
    <property type="entry name" value="ACP-like"/>
    <property type="match status" value="1"/>
</dbReference>
<dbReference type="InterPro" id="IPR018201">
    <property type="entry name" value="Ketoacyl_synth_AS"/>
</dbReference>
<dbReference type="InterPro" id="IPR049900">
    <property type="entry name" value="PKS_mFAS_DH"/>
</dbReference>
<reference evidence="10" key="1">
    <citation type="submission" date="2021-12" db="EMBL/GenBank/DDBJ databases">
        <title>Discovery of the Pendulisporaceae a myxobacterial family with distinct sporulation behavior and unique specialized metabolism.</title>
        <authorList>
            <person name="Garcia R."/>
            <person name="Popoff A."/>
            <person name="Bader C.D."/>
            <person name="Loehr J."/>
            <person name="Walesch S."/>
            <person name="Walt C."/>
            <person name="Boldt J."/>
            <person name="Bunk B."/>
            <person name="Haeckl F.J.F.P.J."/>
            <person name="Gunesch A.P."/>
            <person name="Birkelbach J."/>
            <person name="Nuebel U."/>
            <person name="Pietschmann T."/>
            <person name="Bach T."/>
            <person name="Mueller R."/>
        </authorList>
    </citation>
    <scope>NUCLEOTIDE SEQUENCE</scope>
    <source>
        <strain evidence="10">MSr11367</strain>
    </source>
</reference>
<keyword evidence="3" id="KW-0808">Transferase</keyword>
<evidence type="ECO:0000256" key="2">
    <source>
        <dbReference type="ARBA" id="ARBA00022553"/>
    </source>
</evidence>
<dbReference type="Pfam" id="PF00550">
    <property type="entry name" value="PP-binding"/>
    <property type="match status" value="1"/>
</dbReference>
<dbReference type="Proteomes" id="UP001374803">
    <property type="component" value="Chromosome"/>
</dbReference>
<dbReference type="InterPro" id="IPR014031">
    <property type="entry name" value="Ketoacyl_synth_C"/>
</dbReference>
<feature type="domain" description="Ketosynthase family 3 (KS3)" evidence="8">
    <location>
        <begin position="63"/>
        <end position="488"/>
    </location>
</feature>
<dbReference type="PANTHER" id="PTHR43775">
    <property type="entry name" value="FATTY ACID SYNTHASE"/>
    <property type="match status" value="1"/>
</dbReference>
<dbReference type="SUPFAM" id="SSF47336">
    <property type="entry name" value="ACP-like"/>
    <property type="match status" value="1"/>
</dbReference>
<proteinExistence type="predicted"/>
<evidence type="ECO:0000256" key="5">
    <source>
        <dbReference type="SAM" id="Coils"/>
    </source>
</evidence>
<evidence type="ECO:0000313" key="10">
    <source>
        <dbReference type="EMBL" id="WXB03746.1"/>
    </source>
</evidence>
<dbReference type="InterPro" id="IPR020807">
    <property type="entry name" value="PKS_DH"/>
</dbReference>
<dbReference type="InterPro" id="IPR020841">
    <property type="entry name" value="PKS_Beta-ketoAc_synthase_dom"/>
</dbReference>
<dbReference type="InterPro" id="IPR032821">
    <property type="entry name" value="PKS_assoc"/>
</dbReference>
<dbReference type="InterPro" id="IPR009081">
    <property type="entry name" value="PP-bd_ACP"/>
</dbReference>
<feature type="region of interest" description="Disordered" evidence="6">
    <location>
        <begin position="1067"/>
        <end position="1088"/>
    </location>
</feature>
<dbReference type="Pfam" id="PF08659">
    <property type="entry name" value="KR"/>
    <property type="match status" value="1"/>
</dbReference>
<feature type="region of interest" description="N-terminal hotdog fold" evidence="4">
    <location>
        <begin position="955"/>
        <end position="1076"/>
    </location>
</feature>
<dbReference type="InterPro" id="IPR036736">
    <property type="entry name" value="ACP-like_sf"/>
</dbReference>
<dbReference type="Pfam" id="PF02801">
    <property type="entry name" value="Ketoacyl-synt_C"/>
    <property type="match status" value="1"/>
</dbReference>
<protein>
    <submittedName>
        <fullName evidence="10">Type I polyketide synthase</fullName>
    </submittedName>
</protein>
<dbReference type="InterPro" id="IPR057326">
    <property type="entry name" value="KR_dom"/>
</dbReference>
<feature type="region of interest" description="C-terminal hotdog fold" evidence="4">
    <location>
        <begin position="1088"/>
        <end position="1228"/>
    </location>
</feature>
<gene>
    <name evidence="10" type="ORF">LVJ94_43430</name>
</gene>
<dbReference type="Gene3D" id="3.40.47.10">
    <property type="match status" value="1"/>
</dbReference>
<dbReference type="InterPro" id="IPR014030">
    <property type="entry name" value="Ketoacyl_synth_N"/>
</dbReference>
<dbReference type="Gene3D" id="3.10.129.110">
    <property type="entry name" value="Polyketide synthase dehydratase"/>
    <property type="match status" value="1"/>
</dbReference>
<dbReference type="EMBL" id="CP089983">
    <property type="protein sequence ID" value="WXB03746.1"/>
    <property type="molecule type" value="Genomic_DNA"/>
</dbReference>
<dbReference type="InterPro" id="IPR001227">
    <property type="entry name" value="Ac_transferase_dom_sf"/>
</dbReference>
<dbReference type="SMART" id="SM00827">
    <property type="entry name" value="PKS_AT"/>
    <property type="match status" value="1"/>
</dbReference>
<dbReference type="Pfam" id="PF00698">
    <property type="entry name" value="Acyl_transf_1"/>
    <property type="match status" value="1"/>
</dbReference>
<dbReference type="SUPFAM" id="SSF53901">
    <property type="entry name" value="Thiolase-like"/>
    <property type="match status" value="1"/>
</dbReference>
<keyword evidence="11" id="KW-1185">Reference proteome</keyword>
<dbReference type="InterPro" id="IPR050091">
    <property type="entry name" value="PKS_NRPS_Biosynth_Enz"/>
</dbReference>
<dbReference type="PANTHER" id="PTHR43775:SF51">
    <property type="entry name" value="INACTIVE PHENOLPHTHIOCEROL SYNTHESIS POLYKETIDE SYNTHASE TYPE I PKS1-RELATED"/>
    <property type="match status" value="1"/>
</dbReference>
<dbReference type="SUPFAM" id="SSF51735">
    <property type="entry name" value="NAD(P)-binding Rossmann-fold domains"/>
    <property type="match status" value="2"/>
</dbReference>
<dbReference type="Pfam" id="PF14765">
    <property type="entry name" value="PS-DH"/>
    <property type="match status" value="1"/>
</dbReference>
<dbReference type="Gene3D" id="3.30.70.3290">
    <property type="match status" value="1"/>
</dbReference>
<dbReference type="Pfam" id="PF16197">
    <property type="entry name" value="KAsynt_C_assoc"/>
    <property type="match status" value="1"/>
</dbReference>
<dbReference type="CDD" id="cd08955">
    <property type="entry name" value="KR_2_FAS_SDR_x"/>
    <property type="match status" value="1"/>
</dbReference>
<keyword evidence="5" id="KW-0175">Coiled coil</keyword>
<dbReference type="InterPro" id="IPR016036">
    <property type="entry name" value="Malonyl_transacylase_ACP-bd"/>
</dbReference>
<dbReference type="InterPro" id="IPR042104">
    <property type="entry name" value="PKS_dehydratase_sf"/>
</dbReference>